<sequence length="401" mass="46106">MLPAEIFDTIGDFLYDDRHSLLACGLCRPLLPSTRYHLFSDLSVQLSAQRVTSLTRIIKSTCNTISPYVQRVVFNDLARWVFVAGVSDIECAIRKMPRVLSMLPAARCVRISNTDFEHVPQEIIRCLVSYLHPFVNLELHSLHFYRFSEFADLVCSLPMLERVELKRLTWTHNGRGVSNLGRVSSHVEWHILELRHGKNLRDLAEWLGAHNPTPIIRSFYYDATSQSEVYQLRNLLRRIAPSLRYLQVSFPVFADNRSKSDTLRDFIDLQECTSLRSLRYKHILLMPDDAVTTMISPWVSQMLSQIPSDSLEDVGFEFMLPNSEDETCLKELDWSGISSALSRKEFRYLRSIQFNMSAGTAFNSACATNYILDRMPNFKHALRKSARPTRIPAYFASVGIQ</sequence>
<evidence type="ECO:0000313" key="2">
    <source>
        <dbReference type="Proteomes" id="UP001150217"/>
    </source>
</evidence>
<name>A0ABQ8VMT8_9AGAR</name>
<reference evidence="1" key="1">
    <citation type="submission" date="2022-08" db="EMBL/GenBank/DDBJ databases">
        <title>A Global Phylogenomic Analysis of the Shiitake Genus Lentinula.</title>
        <authorList>
            <consortium name="DOE Joint Genome Institute"/>
            <person name="Sierra-Patev S."/>
            <person name="Min B."/>
            <person name="Naranjo-Ortiz M."/>
            <person name="Looney B."/>
            <person name="Konkel Z."/>
            <person name="Slot J.C."/>
            <person name="Sakamoto Y."/>
            <person name="Steenwyk J.L."/>
            <person name="Rokas A."/>
            <person name="Carro J."/>
            <person name="Camarero S."/>
            <person name="Ferreira P."/>
            <person name="Molpeceres G."/>
            <person name="Ruiz-Duenas F.J."/>
            <person name="Serrano A."/>
            <person name="Henrissat B."/>
            <person name="Drula E."/>
            <person name="Hughes K.W."/>
            <person name="Mata J.L."/>
            <person name="Ishikawa N.K."/>
            <person name="Vargas-Isla R."/>
            <person name="Ushijima S."/>
            <person name="Smith C.A."/>
            <person name="Ahrendt S."/>
            <person name="Andreopoulos W."/>
            <person name="He G."/>
            <person name="Labutti K."/>
            <person name="Lipzen A."/>
            <person name="Ng V."/>
            <person name="Riley R."/>
            <person name="Sandor L."/>
            <person name="Barry K."/>
            <person name="Martinez A.T."/>
            <person name="Xiao Y."/>
            <person name="Gibbons J.G."/>
            <person name="Terashima K."/>
            <person name="Grigoriev I.V."/>
            <person name="Hibbett D.S."/>
        </authorList>
    </citation>
    <scope>NUCLEOTIDE SEQUENCE</scope>
    <source>
        <strain evidence="1">RHP3577 ss4</strain>
    </source>
</reference>
<dbReference type="Proteomes" id="UP001150217">
    <property type="component" value="Unassembled WGS sequence"/>
</dbReference>
<dbReference type="EMBL" id="JANVFT010000028">
    <property type="protein sequence ID" value="KAJ4496529.1"/>
    <property type="molecule type" value="Genomic_DNA"/>
</dbReference>
<comment type="caution">
    <text evidence="1">The sequence shown here is derived from an EMBL/GenBank/DDBJ whole genome shotgun (WGS) entry which is preliminary data.</text>
</comment>
<organism evidence="1 2">
    <name type="scientific">Lentinula lateritia</name>
    <dbReference type="NCBI Taxonomy" id="40482"/>
    <lineage>
        <taxon>Eukaryota</taxon>
        <taxon>Fungi</taxon>
        <taxon>Dikarya</taxon>
        <taxon>Basidiomycota</taxon>
        <taxon>Agaricomycotina</taxon>
        <taxon>Agaricomycetes</taxon>
        <taxon>Agaricomycetidae</taxon>
        <taxon>Agaricales</taxon>
        <taxon>Marasmiineae</taxon>
        <taxon>Omphalotaceae</taxon>
        <taxon>Lentinula</taxon>
    </lineage>
</organism>
<evidence type="ECO:0000313" key="1">
    <source>
        <dbReference type="EMBL" id="KAJ4496529.1"/>
    </source>
</evidence>
<proteinExistence type="predicted"/>
<dbReference type="InterPro" id="IPR032675">
    <property type="entry name" value="LRR_dom_sf"/>
</dbReference>
<accession>A0ABQ8VMT8</accession>
<evidence type="ECO:0008006" key="3">
    <source>
        <dbReference type="Google" id="ProtNLM"/>
    </source>
</evidence>
<dbReference type="Gene3D" id="3.80.10.10">
    <property type="entry name" value="Ribonuclease Inhibitor"/>
    <property type="match status" value="1"/>
</dbReference>
<protein>
    <recommendedName>
        <fullName evidence="3">F-box domain-containing protein</fullName>
    </recommendedName>
</protein>
<keyword evidence="2" id="KW-1185">Reference proteome</keyword>
<gene>
    <name evidence="1" type="ORF">C8R41DRAFT_918606</name>
</gene>
<dbReference type="SUPFAM" id="SSF52047">
    <property type="entry name" value="RNI-like"/>
    <property type="match status" value="1"/>
</dbReference>